<sequence>MGKNLHAKNQLIQLLADLDDFRIMQVLGGFSCANHLRAQPFDLPNQFLRVAHGVPPLLNG</sequence>
<proteinExistence type="predicted"/>
<accession>A0A074LKK4</accession>
<dbReference type="STRING" id="1157490.EL26_13905"/>
<dbReference type="AlphaFoldDB" id="A0A074LKK4"/>
<comment type="caution">
    <text evidence="1">The sequence shown here is derived from an EMBL/GenBank/DDBJ whole genome shotgun (WGS) entry which is preliminary data.</text>
</comment>
<evidence type="ECO:0000313" key="2">
    <source>
        <dbReference type="Proteomes" id="UP000027931"/>
    </source>
</evidence>
<organism evidence="1 2">
    <name type="scientific">Tumebacillus flagellatus</name>
    <dbReference type="NCBI Taxonomy" id="1157490"/>
    <lineage>
        <taxon>Bacteria</taxon>
        <taxon>Bacillati</taxon>
        <taxon>Bacillota</taxon>
        <taxon>Bacilli</taxon>
        <taxon>Bacillales</taxon>
        <taxon>Alicyclobacillaceae</taxon>
        <taxon>Tumebacillus</taxon>
    </lineage>
</organism>
<name>A0A074LKK4_9BACL</name>
<protein>
    <submittedName>
        <fullName evidence="1">Uncharacterized protein</fullName>
    </submittedName>
</protein>
<evidence type="ECO:0000313" key="1">
    <source>
        <dbReference type="EMBL" id="KEO82656.1"/>
    </source>
</evidence>
<keyword evidence="2" id="KW-1185">Reference proteome</keyword>
<gene>
    <name evidence="1" type="ORF">EL26_13905</name>
</gene>
<reference evidence="1 2" key="1">
    <citation type="journal article" date="2013" name="Int. J. Syst. Evol. Microbiol.">
        <title>Tumebacillus flagellatus sp. nov., an alpha-amylase/pullulanase-producing bacterium isolated from cassava wastewater.</title>
        <authorList>
            <person name="Wang Q."/>
            <person name="Xie N."/>
            <person name="Qin Y."/>
            <person name="Shen N."/>
            <person name="Zhu J."/>
            <person name="Mi H."/>
            <person name="Huang R."/>
        </authorList>
    </citation>
    <scope>NUCLEOTIDE SEQUENCE [LARGE SCALE GENOMIC DNA]</scope>
    <source>
        <strain evidence="1 2">GST4</strain>
    </source>
</reference>
<dbReference type="Proteomes" id="UP000027931">
    <property type="component" value="Unassembled WGS sequence"/>
</dbReference>
<dbReference type="EMBL" id="JMIR01000019">
    <property type="protein sequence ID" value="KEO82656.1"/>
    <property type="molecule type" value="Genomic_DNA"/>
</dbReference>